<dbReference type="AlphaFoldDB" id="A0A8G2IWD1"/>
<sequence>MAELLADVFDTDHGLRGSLEKEILARLCHAGKPGDSPVSHPLDQEYDAERHERFSNDIMPTFFNLEQDWLISRLTPPETCANERSSAAVLPTIRAG</sequence>
<accession>A0A8G2IWD1</accession>
<reference evidence="1 2" key="1">
    <citation type="submission" date="2019-02" db="EMBL/GenBank/DDBJ databases">
        <title>The competitiveness to form nodules shapes the capacities of Rhizobium leguminosarum sv viciae communities to promote symbiosis with specific hosts.</title>
        <authorList>
            <person name="Boivin S."/>
            <person name="Lepetit M."/>
        </authorList>
    </citation>
    <scope>NUCLEOTIDE SEQUENCE [LARGE SCALE GENOMIC DNA]</scope>
    <source>
        <strain evidence="1 2">SPF4F3</strain>
    </source>
</reference>
<proteinExistence type="predicted"/>
<gene>
    <name evidence="1" type="ORF">E0H31_23115</name>
</gene>
<organism evidence="1 2">
    <name type="scientific">Rhizobium leguminosarum bv. viciae</name>
    <dbReference type="NCBI Taxonomy" id="387"/>
    <lineage>
        <taxon>Bacteria</taxon>
        <taxon>Pseudomonadati</taxon>
        <taxon>Pseudomonadota</taxon>
        <taxon>Alphaproteobacteria</taxon>
        <taxon>Hyphomicrobiales</taxon>
        <taxon>Rhizobiaceae</taxon>
        <taxon>Rhizobium/Agrobacterium group</taxon>
        <taxon>Rhizobium</taxon>
    </lineage>
</organism>
<name>A0A8G2IWD1_RHILV</name>
<dbReference type="Proteomes" id="UP000291866">
    <property type="component" value="Unassembled WGS sequence"/>
</dbReference>
<comment type="caution">
    <text evidence="1">The sequence shown here is derived from an EMBL/GenBank/DDBJ whole genome shotgun (WGS) entry which is preliminary data.</text>
</comment>
<evidence type="ECO:0000313" key="2">
    <source>
        <dbReference type="Proteomes" id="UP000291866"/>
    </source>
</evidence>
<protein>
    <submittedName>
        <fullName evidence="1">Uncharacterized protein</fullName>
    </submittedName>
</protein>
<evidence type="ECO:0000313" key="1">
    <source>
        <dbReference type="EMBL" id="TBX89722.1"/>
    </source>
</evidence>
<dbReference type="EMBL" id="SJLU01000012">
    <property type="protein sequence ID" value="TBX89722.1"/>
    <property type="molecule type" value="Genomic_DNA"/>
</dbReference>